<protein>
    <submittedName>
        <fullName evidence="1">Uncharacterized protein</fullName>
    </submittedName>
</protein>
<reference evidence="1 2" key="1">
    <citation type="journal article" date="2022" name="Hortic Res">
        <title>A haplotype resolved chromosomal level avocado genome allows analysis of novel avocado genes.</title>
        <authorList>
            <person name="Nath O."/>
            <person name="Fletcher S.J."/>
            <person name="Hayward A."/>
            <person name="Shaw L.M."/>
            <person name="Masouleh A.K."/>
            <person name="Furtado A."/>
            <person name="Henry R.J."/>
            <person name="Mitter N."/>
        </authorList>
    </citation>
    <scope>NUCLEOTIDE SEQUENCE [LARGE SCALE GENOMIC DNA]</scope>
    <source>
        <strain evidence="2">cv. Hass</strain>
    </source>
</reference>
<evidence type="ECO:0000313" key="1">
    <source>
        <dbReference type="EMBL" id="KAJ8648049.1"/>
    </source>
</evidence>
<accession>A0ACC2MQT4</accession>
<comment type="caution">
    <text evidence="1">The sequence shown here is derived from an EMBL/GenBank/DDBJ whole genome shotgun (WGS) entry which is preliminary data.</text>
</comment>
<evidence type="ECO:0000313" key="2">
    <source>
        <dbReference type="Proteomes" id="UP001234297"/>
    </source>
</evidence>
<dbReference type="EMBL" id="CM056809">
    <property type="protein sequence ID" value="KAJ8648049.1"/>
    <property type="molecule type" value="Genomic_DNA"/>
</dbReference>
<name>A0ACC2MQT4_PERAE</name>
<sequence length="373" mass="40942">MDPFEHITRQCQTSSSQEQILRDLILSIDSQEDRLNILSNDEEEGEEPNPHGPNLLSLPTPIIICSPPDTAPSNEEQQSHVPRNSPENRAGFDGSNNTQKSEPTKIKPSALEKDPMICDPPNARRNPPETIISLDDANDTQKSEPTKVRLPELEKDPVIWESTTNRCNTLKEKSSMETNLGLLEPSMEKACFCDGMDVGFAEKGLEELGFLKEKGDCSSKDNGAGGENGENTKKSKWGSSVESEICEEADDDGNAVSVSRVFGRLAGSVCGEGNAEKHVGSLRKSSVTSENSGGLRRLPSWIRNQSKEKQGRSSGRGDMALEKSILAKLMEVASALSKERERGTGDVDVLQAAEQAGYTFPRPRWWPPEDEFQ</sequence>
<organism evidence="1 2">
    <name type="scientific">Persea americana</name>
    <name type="common">Avocado</name>
    <dbReference type="NCBI Taxonomy" id="3435"/>
    <lineage>
        <taxon>Eukaryota</taxon>
        <taxon>Viridiplantae</taxon>
        <taxon>Streptophyta</taxon>
        <taxon>Embryophyta</taxon>
        <taxon>Tracheophyta</taxon>
        <taxon>Spermatophyta</taxon>
        <taxon>Magnoliopsida</taxon>
        <taxon>Magnoliidae</taxon>
        <taxon>Laurales</taxon>
        <taxon>Lauraceae</taxon>
        <taxon>Persea</taxon>
    </lineage>
</organism>
<gene>
    <name evidence="1" type="ORF">MRB53_001072</name>
</gene>
<dbReference type="Proteomes" id="UP001234297">
    <property type="component" value="Chromosome 1"/>
</dbReference>
<proteinExistence type="predicted"/>
<keyword evidence="2" id="KW-1185">Reference proteome</keyword>